<dbReference type="AlphaFoldDB" id="A0AAU9E6Q0"/>
<reference evidence="1 2" key="1">
    <citation type="submission" date="2023-08" db="EMBL/GenBank/DDBJ databases">
        <title>Helicovermis profunda gen. nov., sp. nov., a novel mesophilic, fermentative bacterium within the Bacillota from a deep-sea hydrothermal vent chimney.</title>
        <authorList>
            <person name="Miyazaki U."/>
            <person name="Mizutani D."/>
            <person name="Hashimoto Y."/>
            <person name="Tame A."/>
            <person name="Sawayama S."/>
            <person name="Miyazaki J."/>
            <person name="Takai K."/>
            <person name="Nakagawa S."/>
        </authorList>
    </citation>
    <scope>NUCLEOTIDE SEQUENCE [LARGE SCALE GENOMIC DNA]</scope>
    <source>
        <strain evidence="1 2">S502</strain>
    </source>
</reference>
<evidence type="ECO:0000313" key="2">
    <source>
        <dbReference type="Proteomes" id="UP001321786"/>
    </source>
</evidence>
<sequence length="331" mass="38236">MYSRVLALVLGSLIICSSFLVSFGDDNVNNVNKLNSLTEEKMISNEELSDSFEVIEPKIKVKKEILLRDNLLISIALLKTFGQSNVPITMNLYKIEPKIEKLIVIDDIKDISELSKFSILLKDNSQKEDGLNKDSESKIVKSLDDDSLNTSKYIELPKFTLDYKDMTTIELIEAYKILDFVKTKKLDELELLYKKIVLINEETSSEKNVNEEIKYSNEDQKVIDDYNKISLQFAMVDSNIESVNKILDVETLIPEIEKQSIKKNGILPFYKYTVENILNGEYRLEFVREDSNEVIKKINFFVNRKEELTKEKILQDIPSTMEILNSKELSN</sequence>
<dbReference type="EMBL" id="AP028654">
    <property type="protein sequence ID" value="BEP30399.1"/>
    <property type="molecule type" value="Genomic_DNA"/>
</dbReference>
<protein>
    <submittedName>
        <fullName evidence="1">Uncharacterized protein</fullName>
    </submittedName>
</protein>
<proteinExistence type="predicted"/>
<accession>A0AAU9E6Q0</accession>
<dbReference type="Proteomes" id="UP001321786">
    <property type="component" value="Chromosome"/>
</dbReference>
<keyword evidence="2" id="KW-1185">Reference proteome</keyword>
<organism evidence="1 2">
    <name type="scientific">Helicovermis profundi</name>
    <dbReference type="NCBI Taxonomy" id="3065157"/>
    <lineage>
        <taxon>Bacteria</taxon>
        <taxon>Bacillati</taxon>
        <taxon>Bacillota</taxon>
        <taxon>Clostridia</taxon>
        <taxon>Helicovermis</taxon>
    </lineage>
</organism>
<evidence type="ECO:0000313" key="1">
    <source>
        <dbReference type="EMBL" id="BEP30399.1"/>
    </source>
</evidence>
<dbReference type="KEGG" id="hprf:HLPR_27300"/>
<dbReference type="RefSeq" id="WP_338535985.1">
    <property type="nucleotide sequence ID" value="NZ_AP028654.1"/>
</dbReference>
<gene>
    <name evidence="1" type="ORF">HLPR_27300</name>
</gene>
<name>A0AAU9E6Q0_9FIRM</name>